<dbReference type="InterPro" id="IPR000639">
    <property type="entry name" value="Epox_hydrolase-like"/>
</dbReference>
<organism evidence="1 2">
    <name type="scientific">Kozakia baliensis</name>
    <dbReference type="NCBI Taxonomy" id="153496"/>
    <lineage>
        <taxon>Bacteria</taxon>
        <taxon>Pseudomonadati</taxon>
        <taxon>Pseudomonadota</taxon>
        <taxon>Alphaproteobacteria</taxon>
        <taxon>Acetobacterales</taxon>
        <taxon>Acetobacteraceae</taxon>
        <taxon>Kozakia</taxon>
    </lineage>
</organism>
<protein>
    <submittedName>
        <fullName evidence="1">Esterase</fullName>
    </submittedName>
</protein>
<dbReference type="AlphaFoldDB" id="A0A1D8UW77"/>
<dbReference type="RefSeq" id="WP_070403404.1">
    <property type="nucleotide sequence ID" value="NZ_BJVW01000005.1"/>
</dbReference>
<dbReference type="PRINTS" id="PR00111">
    <property type="entry name" value="ABHYDROLASE"/>
</dbReference>
<dbReference type="KEGG" id="kba:A0U89_12925"/>
<dbReference type="eggNOG" id="COG0596">
    <property type="taxonomic scope" value="Bacteria"/>
</dbReference>
<name>A0A1D8UW77_9PROT</name>
<dbReference type="PANTHER" id="PTHR46118:SF4">
    <property type="entry name" value="PROTEIN ABHD11"/>
    <property type="match status" value="1"/>
</dbReference>
<dbReference type="SUPFAM" id="SSF53474">
    <property type="entry name" value="alpha/beta-Hydrolases"/>
    <property type="match status" value="1"/>
</dbReference>
<accession>A0A1D8UW77</accession>
<evidence type="ECO:0000313" key="2">
    <source>
        <dbReference type="Proteomes" id="UP000179145"/>
    </source>
</evidence>
<dbReference type="PANTHER" id="PTHR46118">
    <property type="entry name" value="PROTEIN ABHD11"/>
    <property type="match status" value="1"/>
</dbReference>
<evidence type="ECO:0000313" key="1">
    <source>
        <dbReference type="EMBL" id="AOX17881.1"/>
    </source>
</evidence>
<dbReference type="PRINTS" id="PR00412">
    <property type="entry name" value="EPOXHYDRLASE"/>
</dbReference>
<dbReference type="InterPro" id="IPR000073">
    <property type="entry name" value="AB_hydrolase_1"/>
</dbReference>
<dbReference type="STRING" id="153496.A0U89_12925"/>
<reference evidence="1 2" key="1">
    <citation type="journal article" date="2016" name="Microb. Cell Fact.">
        <title>Dissection of exopolysaccharide biosynthesis in Kozakia baliensis.</title>
        <authorList>
            <person name="Brandt J.U."/>
            <person name="Jakob F."/>
            <person name="Behr J."/>
            <person name="Geissler A.J."/>
            <person name="Vogel R.F."/>
        </authorList>
    </citation>
    <scope>NUCLEOTIDE SEQUENCE [LARGE SCALE GENOMIC DNA]</scope>
    <source>
        <strain evidence="1 2">DSM 14400</strain>
    </source>
</reference>
<gene>
    <name evidence="1" type="ORF">A0U89_12925</name>
</gene>
<dbReference type="InterPro" id="IPR029058">
    <property type="entry name" value="AB_hydrolase_fold"/>
</dbReference>
<dbReference type="GO" id="GO:0003824">
    <property type="term" value="F:catalytic activity"/>
    <property type="evidence" value="ECO:0007669"/>
    <property type="project" value="InterPro"/>
</dbReference>
<dbReference type="Pfam" id="PF00561">
    <property type="entry name" value="Abhydrolase_1"/>
    <property type="match status" value="1"/>
</dbReference>
<sequence length="259" mass="29163">MLLNVIERRPLQADTRLPVVFLHGLFGRARNMGFLQRQASQTRRALALDLRNHGESPHGPMDYPKMVEDVLETLEAHNALPAVLIGHSMGGKLAMIAALQHPEQVAALLVADMAPARTGYGQSTLAEKMLHLKFPPFLDRKAATTLLEKLIDKRDVRDLMLQNVRLGQNPGWEIGLPEIMASMPNIENWPYMPEGHAYDGLTLFIRGEHSPYIGAQHQAVMNRLFPRHRLETLPNVGHWLHAEDPKGFSKLMMKFLAEV</sequence>
<keyword evidence="2" id="KW-1185">Reference proteome</keyword>
<dbReference type="OrthoDB" id="9808398at2"/>
<dbReference type="Proteomes" id="UP000179145">
    <property type="component" value="Chromosome"/>
</dbReference>
<dbReference type="Gene3D" id="3.40.50.1820">
    <property type="entry name" value="alpha/beta hydrolase"/>
    <property type="match status" value="1"/>
</dbReference>
<dbReference type="EMBL" id="CP014674">
    <property type="protein sequence ID" value="AOX17881.1"/>
    <property type="molecule type" value="Genomic_DNA"/>
</dbReference>
<proteinExistence type="predicted"/>